<dbReference type="GeneID" id="19171877"/>
<evidence type="ECO:0000313" key="2">
    <source>
        <dbReference type="EMBL" id="EXJ81489.1"/>
    </source>
</evidence>
<dbReference type="EMBL" id="AMGY01000006">
    <property type="protein sequence ID" value="EXJ81489.1"/>
    <property type="molecule type" value="Genomic_DNA"/>
</dbReference>
<dbReference type="PROSITE" id="PS50053">
    <property type="entry name" value="UBIQUITIN_2"/>
    <property type="match status" value="1"/>
</dbReference>
<dbReference type="HOGENOM" id="CLU_976588_0_0_1"/>
<dbReference type="Gene3D" id="3.10.20.90">
    <property type="entry name" value="Phosphatidylinositol 3-kinase Catalytic Subunit, Chain A, domain 1"/>
    <property type="match status" value="1"/>
</dbReference>
<name>W9YGT1_9EURO</name>
<organism evidence="2 3">
    <name type="scientific">Capronia epimyces CBS 606.96</name>
    <dbReference type="NCBI Taxonomy" id="1182542"/>
    <lineage>
        <taxon>Eukaryota</taxon>
        <taxon>Fungi</taxon>
        <taxon>Dikarya</taxon>
        <taxon>Ascomycota</taxon>
        <taxon>Pezizomycotina</taxon>
        <taxon>Eurotiomycetes</taxon>
        <taxon>Chaetothyriomycetidae</taxon>
        <taxon>Chaetothyriales</taxon>
        <taxon>Herpotrichiellaceae</taxon>
        <taxon>Capronia</taxon>
    </lineage>
</organism>
<dbReference type="SUPFAM" id="SSF54236">
    <property type="entry name" value="Ubiquitin-like"/>
    <property type="match status" value="1"/>
</dbReference>
<proteinExistence type="predicted"/>
<evidence type="ECO:0000259" key="1">
    <source>
        <dbReference type="PROSITE" id="PS50053"/>
    </source>
</evidence>
<feature type="domain" description="Ubiquitin-like" evidence="1">
    <location>
        <begin position="101"/>
        <end position="180"/>
    </location>
</feature>
<keyword evidence="3" id="KW-1185">Reference proteome</keyword>
<reference evidence="2 3" key="1">
    <citation type="submission" date="2013-03" db="EMBL/GenBank/DDBJ databases">
        <title>The Genome Sequence of Capronia epimyces CBS 606.96.</title>
        <authorList>
            <consortium name="The Broad Institute Genomics Platform"/>
            <person name="Cuomo C."/>
            <person name="de Hoog S."/>
            <person name="Gorbushina A."/>
            <person name="Walker B."/>
            <person name="Young S.K."/>
            <person name="Zeng Q."/>
            <person name="Gargeya S."/>
            <person name="Fitzgerald M."/>
            <person name="Haas B."/>
            <person name="Abouelleil A."/>
            <person name="Allen A.W."/>
            <person name="Alvarado L."/>
            <person name="Arachchi H.M."/>
            <person name="Berlin A.M."/>
            <person name="Chapman S.B."/>
            <person name="Gainer-Dewar J."/>
            <person name="Goldberg J."/>
            <person name="Griggs A."/>
            <person name="Gujja S."/>
            <person name="Hansen M."/>
            <person name="Howarth C."/>
            <person name="Imamovic A."/>
            <person name="Ireland A."/>
            <person name="Larimer J."/>
            <person name="McCowan C."/>
            <person name="Murphy C."/>
            <person name="Pearson M."/>
            <person name="Poon T.W."/>
            <person name="Priest M."/>
            <person name="Roberts A."/>
            <person name="Saif S."/>
            <person name="Shea T."/>
            <person name="Sisk P."/>
            <person name="Sykes S."/>
            <person name="Wortman J."/>
            <person name="Nusbaum C."/>
            <person name="Birren B."/>
        </authorList>
    </citation>
    <scope>NUCLEOTIDE SEQUENCE [LARGE SCALE GENOMIC DNA]</scope>
    <source>
        <strain evidence="2 3">CBS 606.96</strain>
    </source>
</reference>
<dbReference type="Proteomes" id="UP000019478">
    <property type="component" value="Unassembled WGS sequence"/>
</dbReference>
<dbReference type="InterPro" id="IPR000626">
    <property type="entry name" value="Ubiquitin-like_dom"/>
</dbReference>
<dbReference type="RefSeq" id="XP_007736077.1">
    <property type="nucleotide sequence ID" value="XM_007737887.1"/>
</dbReference>
<gene>
    <name evidence="2" type="ORF">A1O3_07782</name>
</gene>
<dbReference type="AlphaFoldDB" id="W9YGT1"/>
<sequence length="322" mass="35521">MKTAISVYKPVKFVADLTDCATLGDLVNTIKTIEPTVLGVDDGLEYFAASLLGPQSSAGIAATIQHGKHLSGLGYNAHSPLPTINHSQLHIVATPQPEYTLSVLLLSPSSGRSDLWTNIDVAMNDQVIHLKKHIRGHLGLLESCQMILYKGRHLEDSAYLFEEGICENSTVTVAIKVEVGFRYKQTVKPIVSAQSATLLDLLKSFAEEQKLDILTLCFVFVNPSGTVANCAKGWLPDRTQLFKAKEVSGTVRDNGIMQGNEIQVYERNAKRKRVCFDSDFDPEADRDCDVDDDETSDEDGADAIHSGRRQRIATRFGLRWRS</sequence>
<dbReference type="InterPro" id="IPR029071">
    <property type="entry name" value="Ubiquitin-like_domsf"/>
</dbReference>
<evidence type="ECO:0000313" key="3">
    <source>
        <dbReference type="Proteomes" id="UP000019478"/>
    </source>
</evidence>
<comment type="caution">
    <text evidence="2">The sequence shown here is derived from an EMBL/GenBank/DDBJ whole genome shotgun (WGS) entry which is preliminary data.</text>
</comment>
<dbReference type="Pfam" id="PF00240">
    <property type="entry name" value="ubiquitin"/>
    <property type="match status" value="1"/>
</dbReference>
<accession>W9YGT1</accession>
<dbReference type="OrthoDB" id="4160623at2759"/>
<protein>
    <recommendedName>
        <fullName evidence="1">Ubiquitin-like domain-containing protein</fullName>
    </recommendedName>
</protein>